<evidence type="ECO:0000313" key="2">
    <source>
        <dbReference type="EMBL" id="OCT91135.1"/>
    </source>
</evidence>
<reference evidence="3" key="1">
    <citation type="journal article" date="2016" name="Nature">
        <title>Genome evolution in the allotetraploid frog Xenopus laevis.</title>
        <authorList>
            <person name="Session A.M."/>
            <person name="Uno Y."/>
            <person name="Kwon T."/>
            <person name="Chapman J.A."/>
            <person name="Toyoda A."/>
            <person name="Takahashi S."/>
            <person name="Fukui A."/>
            <person name="Hikosaka A."/>
            <person name="Suzuki A."/>
            <person name="Kondo M."/>
            <person name="van Heeringen S.J."/>
            <person name="Quigley I."/>
            <person name="Heinz S."/>
            <person name="Ogino H."/>
            <person name="Ochi H."/>
            <person name="Hellsten U."/>
            <person name="Lyons J.B."/>
            <person name="Simakov O."/>
            <person name="Putnam N."/>
            <person name="Stites J."/>
            <person name="Kuroki Y."/>
            <person name="Tanaka T."/>
            <person name="Michiue T."/>
            <person name="Watanabe M."/>
            <person name="Bogdanovic O."/>
            <person name="Lister R."/>
            <person name="Georgiou G."/>
            <person name="Paranjpe S.S."/>
            <person name="van Kruijsbergen I."/>
            <person name="Shu S."/>
            <person name="Carlson J."/>
            <person name="Kinoshita T."/>
            <person name="Ohta Y."/>
            <person name="Mawaribuchi S."/>
            <person name="Jenkins J."/>
            <person name="Grimwood J."/>
            <person name="Schmutz J."/>
            <person name="Mitros T."/>
            <person name="Mozaffari S.V."/>
            <person name="Suzuki Y."/>
            <person name="Haramoto Y."/>
            <person name="Yamamoto T.S."/>
            <person name="Takagi C."/>
            <person name="Heald R."/>
            <person name="Miller K."/>
            <person name="Haudenschild C."/>
            <person name="Kitzman J."/>
            <person name="Nakayama T."/>
            <person name="Izutsu Y."/>
            <person name="Robert J."/>
            <person name="Fortriede J."/>
            <person name="Burns K."/>
            <person name="Lotay V."/>
            <person name="Karimi K."/>
            <person name="Yasuoka Y."/>
            <person name="Dichmann D.S."/>
            <person name="Flajnik M.F."/>
            <person name="Houston D.W."/>
            <person name="Shendure J."/>
            <person name="DuPasquier L."/>
            <person name="Vize P.D."/>
            <person name="Zorn A.M."/>
            <person name="Ito M."/>
            <person name="Marcotte E.M."/>
            <person name="Wallingford J.B."/>
            <person name="Ito Y."/>
            <person name="Asashima M."/>
            <person name="Ueno N."/>
            <person name="Matsuda Y."/>
            <person name="Veenstra G.J."/>
            <person name="Fujiyama A."/>
            <person name="Harland R.M."/>
            <person name="Taira M."/>
            <person name="Rokhsar D.S."/>
        </authorList>
    </citation>
    <scope>NUCLEOTIDE SEQUENCE [LARGE SCALE GENOMIC DNA]</scope>
    <source>
        <strain evidence="3">J</strain>
    </source>
</reference>
<dbReference type="EMBL" id="CM004469">
    <property type="protein sequence ID" value="OCT91135.1"/>
    <property type="molecule type" value="Genomic_DNA"/>
</dbReference>
<keyword evidence="1" id="KW-1133">Transmembrane helix</keyword>
<accession>A0A974DGV1</accession>
<evidence type="ECO:0000256" key="1">
    <source>
        <dbReference type="SAM" id="Phobius"/>
    </source>
</evidence>
<organism evidence="2 3">
    <name type="scientific">Xenopus laevis</name>
    <name type="common">African clawed frog</name>
    <dbReference type="NCBI Taxonomy" id="8355"/>
    <lineage>
        <taxon>Eukaryota</taxon>
        <taxon>Metazoa</taxon>
        <taxon>Chordata</taxon>
        <taxon>Craniata</taxon>
        <taxon>Vertebrata</taxon>
        <taxon>Euteleostomi</taxon>
        <taxon>Amphibia</taxon>
        <taxon>Batrachia</taxon>
        <taxon>Anura</taxon>
        <taxon>Pipoidea</taxon>
        <taxon>Pipidae</taxon>
        <taxon>Xenopodinae</taxon>
        <taxon>Xenopus</taxon>
        <taxon>Xenopus</taxon>
    </lineage>
</organism>
<keyword evidence="1" id="KW-0472">Membrane</keyword>
<protein>
    <submittedName>
        <fullName evidence="2">Uncharacterized protein</fullName>
    </submittedName>
</protein>
<proteinExistence type="predicted"/>
<sequence>MTQGFHGQMCSATPSHKLATDAGSCTRMIKQSSTCKSFHGFIVAQGIASLNMIRSNGHSYANVSRHRNIKIQFTDKYGSRVWLLGLALGFGFSFEKR</sequence>
<evidence type="ECO:0000313" key="3">
    <source>
        <dbReference type="Proteomes" id="UP000694892"/>
    </source>
</evidence>
<feature type="transmembrane region" description="Helical" evidence="1">
    <location>
        <begin position="77"/>
        <end position="94"/>
    </location>
</feature>
<gene>
    <name evidence="2" type="ORF">XELAEV_18014190mg</name>
</gene>
<dbReference type="Proteomes" id="UP000694892">
    <property type="component" value="Chromosome 2S"/>
</dbReference>
<name>A0A974DGV1_XENLA</name>
<keyword evidence="1" id="KW-0812">Transmembrane</keyword>
<dbReference type="AlphaFoldDB" id="A0A974DGV1"/>